<accession>A0AAF5Q3H1</accession>
<feature type="chain" id="PRO_5042283958" evidence="3">
    <location>
        <begin position="18"/>
        <end position="541"/>
    </location>
</feature>
<organism evidence="4 5">
    <name type="scientific">Wuchereria bancrofti</name>
    <dbReference type="NCBI Taxonomy" id="6293"/>
    <lineage>
        <taxon>Eukaryota</taxon>
        <taxon>Metazoa</taxon>
        <taxon>Ecdysozoa</taxon>
        <taxon>Nematoda</taxon>
        <taxon>Chromadorea</taxon>
        <taxon>Rhabditida</taxon>
        <taxon>Spirurina</taxon>
        <taxon>Spiruromorpha</taxon>
        <taxon>Filarioidea</taxon>
        <taxon>Onchocercidae</taxon>
        <taxon>Wuchereria</taxon>
    </lineage>
</organism>
<evidence type="ECO:0000313" key="4">
    <source>
        <dbReference type="Proteomes" id="UP000093561"/>
    </source>
</evidence>
<feature type="region of interest" description="Disordered" evidence="2">
    <location>
        <begin position="389"/>
        <end position="437"/>
    </location>
</feature>
<feature type="signal peptide" evidence="3">
    <location>
        <begin position="1"/>
        <end position="17"/>
    </location>
</feature>
<sequence>MLPKLLILLGLISIIDRIDNQYGKFIVQGKNDSPAHFIPVSAISQKNENDEKYVKSFIQKLPAMLALGENQAVNRQTNPENATRTEIYDPSNLRNIFKAVSLLAYLHSMSLANRSQTNIREHDEGYNKENGLIDIRNEIAKFQKQNNIMNDQHNNTKKRHLNAENISEIDNFTLELKKLIEETSDAVRRNPRYSHLIDPLSLTYAQNEFEAEMNSNLRDEIKKALKTNETMDVGNSSEFDNNSDFRRAQKSMIKSRQGREAEVIKKKTVMKTTLNTTVDGANIKGQLTGNFTNETMSIINYFVNGTYVRKVIKKKKKIIEEKQPVITGKKVTAMNKQPDSLSISTKDDNLATNIPDEQKITENIIDETTSAGNHSEFSSGSYIRRVVKTKRIDSDQSDNDVGPERKDTTDKKSDLKIQESQIEADYSDNDDVIDDPADQNDIREVSILSNGRKEKIIYASKPVEQEEESEISESDLQQNVLNTDFKKAKSSGEANEYDEDNPVEFKKIIIDITPSTKAVGVLSSFHPILIFLSLKGLLASL</sequence>
<proteinExistence type="predicted"/>
<reference evidence="4" key="2">
    <citation type="journal article" date="2016" name="Mol. Ecol.">
        <title>Population genomics of the filarial nematode parasite Wuchereria bancrofti from mosquitoes.</title>
        <authorList>
            <person name="Small S.T."/>
            <person name="Reimer L.J."/>
            <person name="Tisch D.J."/>
            <person name="King C.L."/>
            <person name="Christensen B.M."/>
            <person name="Siba P.M."/>
            <person name="Kazura J.W."/>
            <person name="Serre D."/>
            <person name="Zimmerman P.A."/>
        </authorList>
    </citation>
    <scope>NUCLEOTIDE SEQUENCE</scope>
    <source>
        <strain evidence="4">pt0022</strain>
    </source>
</reference>
<feature type="coiled-coil region" evidence="1">
    <location>
        <begin position="132"/>
        <end position="182"/>
    </location>
</feature>
<dbReference type="AlphaFoldDB" id="A0AAF5Q3H1"/>
<dbReference type="WBParaSite" id="mrna-Wban_09154">
    <property type="protein sequence ID" value="mrna-Wban_09154"/>
    <property type="gene ID" value="Wban_09154"/>
</dbReference>
<reference evidence="5" key="3">
    <citation type="submission" date="2024-02" db="UniProtKB">
        <authorList>
            <consortium name="WormBaseParasite"/>
        </authorList>
    </citation>
    <scope>IDENTIFICATION</scope>
    <source>
        <strain evidence="5">pt0022</strain>
    </source>
</reference>
<evidence type="ECO:0000256" key="3">
    <source>
        <dbReference type="SAM" id="SignalP"/>
    </source>
</evidence>
<evidence type="ECO:0000313" key="5">
    <source>
        <dbReference type="WBParaSite" id="mrna-Wban_09154"/>
    </source>
</evidence>
<protein>
    <submittedName>
        <fullName evidence="5">Uncharacterized protein</fullName>
    </submittedName>
</protein>
<keyword evidence="1" id="KW-0175">Coiled coil</keyword>
<feature type="compositionally biased region" description="Basic and acidic residues" evidence="2">
    <location>
        <begin position="402"/>
        <end position="417"/>
    </location>
</feature>
<dbReference type="Proteomes" id="UP000093561">
    <property type="component" value="Unassembled WGS sequence"/>
</dbReference>
<keyword evidence="3" id="KW-0732">Signal</keyword>
<evidence type="ECO:0000256" key="1">
    <source>
        <dbReference type="SAM" id="Coils"/>
    </source>
</evidence>
<feature type="compositionally biased region" description="Acidic residues" evidence="2">
    <location>
        <begin position="425"/>
        <end position="437"/>
    </location>
</feature>
<evidence type="ECO:0000256" key="2">
    <source>
        <dbReference type="SAM" id="MobiDB-lite"/>
    </source>
</evidence>
<reference evidence="4" key="1">
    <citation type="submission" date="2015-03" db="EMBL/GenBank/DDBJ databases">
        <title>Wuchereria bancrofti Genome Sequencing Papua New Guinea Strain.</title>
        <authorList>
            <person name="Small S.T."/>
            <person name="Serre D."/>
            <person name="Zimmerman P.A."/>
        </authorList>
    </citation>
    <scope>NUCLEOTIDE SEQUENCE [LARGE SCALE GENOMIC DNA]</scope>
    <source>
        <strain evidence="4">pt0022</strain>
    </source>
</reference>
<name>A0AAF5Q3H1_WUCBA</name>